<dbReference type="InterPro" id="IPR007263">
    <property type="entry name" value="DCC1-like"/>
</dbReference>
<dbReference type="Pfam" id="PF04134">
    <property type="entry name" value="DCC1-like"/>
    <property type="match status" value="1"/>
</dbReference>
<dbReference type="PANTHER" id="PTHR34290">
    <property type="entry name" value="SI:CH73-390P7.2"/>
    <property type="match status" value="1"/>
</dbReference>
<accession>A0ABS8Y0A8</accession>
<gene>
    <name evidence="1" type="ORF">LXT13_18185</name>
</gene>
<organism evidence="1 2">
    <name type="scientific">Pelomonas cellulosilytica</name>
    <dbReference type="NCBI Taxonomy" id="2906762"/>
    <lineage>
        <taxon>Bacteria</taxon>
        <taxon>Pseudomonadati</taxon>
        <taxon>Pseudomonadota</taxon>
        <taxon>Betaproteobacteria</taxon>
        <taxon>Burkholderiales</taxon>
        <taxon>Sphaerotilaceae</taxon>
        <taxon>Roseateles</taxon>
    </lineage>
</organism>
<protein>
    <submittedName>
        <fullName evidence="1">DUF393 domain-containing protein</fullName>
    </submittedName>
</protein>
<sequence length="129" mass="14301">MDKSMTPPLPDRPTVYFDGACPVCRREIALYRRGAGADALCWVDASACPPVALGHDLPRNQALARLHLRRPDGQLVQGAAAFLALWAALPGYPLLARLASVLDRPLLVKLLDFGYTAFLRLRRLWRPAR</sequence>
<dbReference type="EMBL" id="JAJTWU010000007">
    <property type="protein sequence ID" value="MCE4556326.1"/>
    <property type="molecule type" value="Genomic_DNA"/>
</dbReference>
<reference evidence="1 2" key="1">
    <citation type="submission" date="2021-12" db="EMBL/GenBank/DDBJ databases">
        <title>Genome seq of P8.</title>
        <authorList>
            <person name="Seo T."/>
        </authorList>
    </citation>
    <scope>NUCLEOTIDE SEQUENCE [LARGE SCALE GENOMIC DNA]</scope>
    <source>
        <strain evidence="1 2">P8</strain>
    </source>
</reference>
<name>A0ABS8Y0A8_9BURK</name>
<comment type="caution">
    <text evidence="1">The sequence shown here is derived from an EMBL/GenBank/DDBJ whole genome shotgun (WGS) entry which is preliminary data.</text>
</comment>
<dbReference type="Proteomes" id="UP001200741">
    <property type="component" value="Unassembled WGS sequence"/>
</dbReference>
<evidence type="ECO:0000313" key="1">
    <source>
        <dbReference type="EMBL" id="MCE4556326.1"/>
    </source>
</evidence>
<proteinExistence type="predicted"/>
<dbReference type="RefSeq" id="WP_233373366.1">
    <property type="nucleotide sequence ID" value="NZ_JAJTWU010000007.1"/>
</dbReference>
<dbReference type="InterPro" id="IPR044691">
    <property type="entry name" value="DCC1_Trx"/>
</dbReference>
<keyword evidence="2" id="KW-1185">Reference proteome</keyword>
<dbReference type="PANTHER" id="PTHR34290:SF2">
    <property type="entry name" value="OS04G0668800 PROTEIN"/>
    <property type="match status" value="1"/>
</dbReference>
<evidence type="ECO:0000313" key="2">
    <source>
        <dbReference type="Proteomes" id="UP001200741"/>
    </source>
</evidence>